<organism evidence="2 3">
    <name type="scientific">Weissella viridescens</name>
    <name type="common">Lactobacillus viridescens</name>
    <dbReference type="NCBI Taxonomy" id="1629"/>
    <lineage>
        <taxon>Bacteria</taxon>
        <taxon>Bacillati</taxon>
        <taxon>Bacillota</taxon>
        <taxon>Bacilli</taxon>
        <taxon>Lactobacillales</taxon>
        <taxon>Lactobacillaceae</taxon>
        <taxon>Weissella</taxon>
    </lineage>
</organism>
<dbReference type="GO" id="GO:0006950">
    <property type="term" value="P:response to stress"/>
    <property type="evidence" value="ECO:0007669"/>
    <property type="project" value="TreeGrafter"/>
</dbReference>
<protein>
    <submittedName>
        <fullName evidence="2">MarR family transcriptional regulator</fullName>
    </submittedName>
</protein>
<dbReference type="InterPro" id="IPR000835">
    <property type="entry name" value="HTH_MarR-typ"/>
</dbReference>
<dbReference type="RefSeq" id="WP_124942481.1">
    <property type="nucleotide sequence ID" value="NZ_RHGY01000001.1"/>
</dbReference>
<dbReference type="InterPro" id="IPR036390">
    <property type="entry name" value="WH_DNA-bd_sf"/>
</dbReference>
<dbReference type="SMART" id="SM00347">
    <property type="entry name" value="HTH_MARR"/>
    <property type="match status" value="1"/>
</dbReference>
<dbReference type="PANTHER" id="PTHR33164">
    <property type="entry name" value="TRANSCRIPTIONAL REGULATOR, MARR FAMILY"/>
    <property type="match status" value="1"/>
</dbReference>
<dbReference type="OrthoDB" id="2319602at2"/>
<feature type="domain" description="HTH marR-type" evidence="1">
    <location>
        <begin position="10"/>
        <end position="147"/>
    </location>
</feature>
<evidence type="ECO:0000313" key="2">
    <source>
        <dbReference type="EMBL" id="RRG18505.1"/>
    </source>
</evidence>
<name>A0A3P2RG81_WEIVI</name>
<dbReference type="PROSITE" id="PS50995">
    <property type="entry name" value="HTH_MARR_2"/>
    <property type="match status" value="1"/>
</dbReference>
<dbReference type="PANTHER" id="PTHR33164:SF43">
    <property type="entry name" value="HTH-TYPE TRANSCRIPTIONAL REPRESSOR YETL"/>
    <property type="match status" value="1"/>
</dbReference>
<sequence length="158" mass="17372">MTVTENAAQVDDFLNQILLLAENQREILLGFAHKQTITLTQGHLLMILAQKGPQTNGELAQALAVSPAAVTKAMKILQNEQNPMVTLMPDPDDGRINRWALTDAGRTMATEHADEHQTTQSEYVSVLNHFTDDEQAVISRFLTAMTDKLTGVNDAQST</sequence>
<dbReference type="GO" id="GO:0003700">
    <property type="term" value="F:DNA-binding transcription factor activity"/>
    <property type="evidence" value="ECO:0007669"/>
    <property type="project" value="InterPro"/>
</dbReference>
<dbReference type="EMBL" id="RHGY01000001">
    <property type="protein sequence ID" value="RRG18505.1"/>
    <property type="molecule type" value="Genomic_DNA"/>
</dbReference>
<evidence type="ECO:0000313" key="3">
    <source>
        <dbReference type="Proteomes" id="UP000275836"/>
    </source>
</evidence>
<dbReference type="Gene3D" id="6.10.250.2360">
    <property type="match status" value="1"/>
</dbReference>
<dbReference type="InterPro" id="IPR036388">
    <property type="entry name" value="WH-like_DNA-bd_sf"/>
</dbReference>
<reference evidence="2 3" key="1">
    <citation type="submission" date="2018-10" db="EMBL/GenBank/DDBJ databases">
        <title>Draft genome sequence of Weissella viridescens UCO-SMC3.</title>
        <authorList>
            <person name="Garcia-Cancino A."/>
            <person name="Espinoza-Monje M."/>
            <person name="Albarracin L."/>
            <person name="Garcia-Castillo V."/>
            <person name="Campos-Martin J."/>
            <person name="Nakano Y."/>
            <person name="Guitierrez-Zamorano C."/>
            <person name="Ikeda-Ohtsubo W."/>
            <person name="Morita H."/>
            <person name="Kitazawa H."/>
            <person name="Villena J."/>
        </authorList>
    </citation>
    <scope>NUCLEOTIDE SEQUENCE [LARGE SCALE GENOMIC DNA]</scope>
    <source>
        <strain evidence="2 3">UCO-SMC3</strain>
    </source>
</reference>
<dbReference type="Proteomes" id="UP000275836">
    <property type="component" value="Unassembled WGS sequence"/>
</dbReference>
<accession>A0A3P2RG81</accession>
<dbReference type="Gene3D" id="1.10.10.10">
    <property type="entry name" value="Winged helix-like DNA-binding domain superfamily/Winged helix DNA-binding domain"/>
    <property type="match status" value="1"/>
</dbReference>
<dbReference type="InterPro" id="IPR039422">
    <property type="entry name" value="MarR/SlyA-like"/>
</dbReference>
<comment type="caution">
    <text evidence="2">The sequence shown here is derived from an EMBL/GenBank/DDBJ whole genome shotgun (WGS) entry which is preliminary data.</text>
</comment>
<gene>
    <name evidence="2" type="ORF">D3P96_00530</name>
</gene>
<dbReference type="SUPFAM" id="SSF46785">
    <property type="entry name" value="Winged helix' DNA-binding domain"/>
    <property type="match status" value="1"/>
</dbReference>
<proteinExistence type="predicted"/>
<dbReference type="AlphaFoldDB" id="A0A3P2RG81"/>
<evidence type="ECO:0000259" key="1">
    <source>
        <dbReference type="PROSITE" id="PS50995"/>
    </source>
</evidence>
<dbReference type="Pfam" id="PF01047">
    <property type="entry name" value="MarR"/>
    <property type="match status" value="1"/>
</dbReference>
<dbReference type="Gene3D" id="6.10.140.1680">
    <property type="match status" value="1"/>
</dbReference>